<sequence length="434" mass="50054">MSELSYLEKLLDGIEVEWVPVSELFQIKNGYTPSKSKKEFWENGTIPWFRLEDVRVNGRELNDSIQHINPLGVKGFLFPKNSIFMSTTATIGEYALVRVPYLTNQQITNFSISEKFSEAVNIKYIFYRFYDFGKWCTENANKSGGVSIIGLKKLSQYQFPIPCPDNPEKSLAIQSEIVRILDKFTALTAELTAELNMRKKQYNYYRDQLLSFDEEQEKPIYLEKLLDGVEVEWRTLGEIAVIYDGTHKTPKYTASGVPFVSVQNIKNLYGTNKYISPEDFKTYKNKPRKHDLFMTRIGDVGTCAIVEDDRPLAYYVTLALIRINQQIAVPGFIRYLIESRFGKAELYKRTLIHAVPMKINLGEIGKVAVPIPCPDNPEKSLAIQSEIVRILDKFDTLTNSITEGLPREIELRQKQYEYYRNLLFSFPKPETVSN</sequence>
<evidence type="ECO:0000256" key="2">
    <source>
        <dbReference type="ARBA" id="ARBA00022747"/>
    </source>
</evidence>
<dbReference type="CDD" id="cd17281">
    <property type="entry name" value="RMtype1_S_HpyAXIII_TRD1-CR1_like"/>
    <property type="match status" value="1"/>
</dbReference>
<feature type="domain" description="Type I restriction modification DNA specificity" evidence="4">
    <location>
        <begin position="16"/>
        <end position="195"/>
    </location>
</feature>
<dbReference type="InterPro" id="IPR051212">
    <property type="entry name" value="Type-I_RE_S_subunit"/>
</dbReference>
<dbReference type="GO" id="GO:0004519">
    <property type="term" value="F:endonuclease activity"/>
    <property type="evidence" value="ECO:0007669"/>
    <property type="project" value="UniProtKB-KW"/>
</dbReference>
<dbReference type="Proteomes" id="UP000845800">
    <property type="component" value="Unassembled WGS sequence"/>
</dbReference>
<feature type="domain" description="Type I restriction modification DNA specificity" evidence="4">
    <location>
        <begin position="230"/>
        <end position="410"/>
    </location>
</feature>
<keyword evidence="5" id="KW-0378">Hydrolase</keyword>
<reference evidence="5" key="2">
    <citation type="submission" date="2020-03" db="EMBL/GenBank/DDBJ databases">
        <authorList>
            <consortium name="NCBI Pathogen Detection Project"/>
        </authorList>
    </citation>
    <scope>NUCLEOTIDE SEQUENCE</scope>
    <source>
        <strain evidence="5">AMC_487</strain>
    </source>
</reference>
<dbReference type="GO" id="GO:0003677">
    <property type="term" value="F:DNA binding"/>
    <property type="evidence" value="ECO:0007669"/>
    <property type="project" value="UniProtKB-KW"/>
</dbReference>
<dbReference type="PANTHER" id="PTHR43140">
    <property type="entry name" value="TYPE-1 RESTRICTION ENZYME ECOKI SPECIFICITY PROTEIN"/>
    <property type="match status" value="1"/>
</dbReference>
<dbReference type="SUPFAM" id="SSF116734">
    <property type="entry name" value="DNA methylase specificity domain"/>
    <property type="match status" value="2"/>
</dbReference>
<dbReference type="AlphaFoldDB" id="A0A797HZT4"/>
<organism evidence="5">
    <name type="scientific">Escherichia coli</name>
    <dbReference type="NCBI Taxonomy" id="562"/>
    <lineage>
        <taxon>Bacteria</taxon>
        <taxon>Pseudomonadati</taxon>
        <taxon>Pseudomonadota</taxon>
        <taxon>Gammaproteobacteria</taxon>
        <taxon>Enterobacterales</taxon>
        <taxon>Enterobacteriaceae</taxon>
        <taxon>Escherichia</taxon>
    </lineage>
</organism>
<name>A0A797HZT4_ECOLX</name>
<keyword evidence="5" id="KW-0255">Endonuclease</keyword>
<keyword evidence="5" id="KW-0540">Nuclease</keyword>
<evidence type="ECO:0000259" key="4">
    <source>
        <dbReference type="Pfam" id="PF01420"/>
    </source>
</evidence>
<evidence type="ECO:0000256" key="1">
    <source>
        <dbReference type="ARBA" id="ARBA00010923"/>
    </source>
</evidence>
<protein>
    <submittedName>
        <fullName evidence="5">Restriction endonuclease subunit S</fullName>
    </submittedName>
</protein>
<comment type="similarity">
    <text evidence="1">Belongs to the type-I restriction system S methylase family.</text>
</comment>
<dbReference type="InterPro" id="IPR044946">
    <property type="entry name" value="Restrct_endonuc_typeI_TRD_sf"/>
</dbReference>
<proteinExistence type="inferred from homology"/>
<evidence type="ECO:0000313" key="5">
    <source>
        <dbReference type="EMBL" id="HAI5332431.1"/>
    </source>
</evidence>
<dbReference type="EMBL" id="DABERK010000012">
    <property type="protein sequence ID" value="HAI5332431.1"/>
    <property type="molecule type" value="Genomic_DNA"/>
</dbReference>
<dbReference type="InterPro" id="IPR000055">
    <property type="entry name" value="Restrct_endonuc_typeI_TRD"/>
</dbReference>
<keyword evidence="3" id="KW-0238">DNA-binding</keyword>
<keyword evidence="2" id="KW-0680">Restriction system</keyword>
<dbReference type="Pfam" id="PF01420">
    <property type="entry name" value="Methylase_S"/>
    <property type="match status" value="2"/>
</dbReference>
<comment type="caution">
    <text evidence="5">The sequence shown here is derived from an EMBL/GenBank/DDBJ whole genome shotgun (WGS) entry which is preliminary data.</text>
</comment>
<dbReference type="PANTHER" id="PTHR43140:SF1">
    <property type="entry name" value="TYPE I RESTRICTION ENZYME ECOKI SPECIFICITY SUBUNIT"/>
    <property type="match status" value="1"/>
</dbReference>
<dbReference type="Gene3D" id="3.90.220.20">
    <property type="entry name" value="DNA methylase specificity domains"/>
    <property type="match status" value="2"/>
</dbReference>
<dbReference type="RefSeq" id="WP_059327948.1">
    <property type="nucleotide sequence ID" value="NZ_CP080260.1"/>
</dbReference>
<evidence type="ECO:0000256" key="3">
    <source>
        <dbReference type="ARBA" id="ARBA00023125"/>
    </source>
</evidence>
<dbReference type="GO" id="GO:0009307">
    <property type="term" value="P:DNA restriction-modification system"/>
    <property type="evidence" value="ECO:0007669"/>
    <property type="project" value="UniProtKB-KW"/>
</dbReference>
<gene>
    <name evidence="5" type="ORF">HJQ60_002418</name>
</gene>
<accession>A0A797HZT4</accession>
<reference evidence="5" key="1">
    <citation type="journal article" date="2018" name="Genome Biol.">
        <title>SKESA: strategic k-mer extension for scrupulous assemblies.</title>
        <authorList>
            <person name="Souvorov A."/>
            <person name="Agarwala R."/>
            <person name="Lipman D.J."/>
        </authorList>
    </citation>
    <scope>NUCLEOTIDE SEQUENCE [LARGE SCALE GENOMIC DNA]</scope>
    <source>
        <strain evidence="5">AMC_487</strain>
    </source>
</reference>